<evidence type="ECO:0000256" key="3">
    <source>
        <dbReference type="SAM" id="Phobius"/>
    </source>
</evidence>
<dbReference type="InterPro" id="IPR025110">
    <property type="entry name" value="AMP-bd_C"/>
</dbReference>
<dbReference type="AlphaFoldDB" id="A0A542ZSM3"/>
<dbReference type="Gene3D" id="3.30.300.30">
    <property type="match status" value="1"/>
</dbReference>
<dbReference type="RefSeq" id="WP_170209959.1">
    <property type="nucleotide sequence ID" value="NZ_BAAAMD010000002.1"/>
</dbReference>
<keyword evidence="3" id="KW-0472">Membrane</keyword>
<keyword evidence="7" id="KW-1185">Reference proteome</keyword>
<evidence type="ECO:0000259" key="5">
    <source>
        <dbReference type="Pfam" id="PF13193"/>
    </source>
</evidence>
<reference evidence="6 7" key="1">
    <citation type="submission" date="2019-06" db="EMBL/GenBank/DDBJ databases">
        <title>Sequencing the genomes of 1000 actinobacteria strains.</title>
        <authorList>
            <person name="Klenk H.-P."/>
        </authorList>
    </citation>
    <scope>NUCLEOTIDE SEQUENCE [LARGE SCALE GENOMIC DNA]</scope>
    <source>
        <strain evidence="6 7">DSM 8251</strain>
    </source>
</reference>
<dbReference type="GO" id="GO:0006631">
    <property type="term" value="P:fatty acid metabolic process"/>
    <property type="evidence" value="ECO:0007669"/>
    <property type="project" value="TreeGrafter"/>
</dbReference>
<dbReference type="EMBL" id="VFOR01000001">
    <property type="protein sequence ID" value="TQL63353.1"/>
    <property type="molecule type" value="Genomic_DNA"/>
</dbReference>
<evidence type="ECO:0000313" key="7">
    <source>
        <dbReference type="Proteomes" id="UP000316196"/>
    </source>
</evidence>
<comment type="similarity">
    <text evidence="1">Belongs to the ATP-dependent AMP-binding enzyme family.</text>
</comment>
<protein>
    <submittedName>
        <fullName evidence="6">Fatty-acyl-CoA synthase/long-chain acyl-CoA synthetase</fullName>
    </submittedName>
</protein>
<dbReference type="GO" id="GO:0031956">
    <property type="term" value="F:medium-chain fatty acid-CoA ligase activity"/>
    <property type="evidence" value="ECO:0007669"/>
    <property type="project" value="TreeGrafter"/>
</dbReference>
<dbReference type="InterPro" id="IPR045851">
    <property type="entry name" value="AMP-bd_C_sf"/>
</dbReference>
<dbReference type="Proteomes" id="UP000316196">
    <property type="component" value="Unassembled WGS sequence"/>
</dbReference>
<evidence type="ECO:0000313" key="6">
    <source>
        <dbReference type="EMBL" id="TQL63353.1"/>
    </source>
</evidence>
<dbReference type="Pfam" id="PF00501">
    <property type="entry name" value="AMP-binding"/>
    <property type="match status" value="1"/>
</dbReference>
<keyword evidence="3" id="KW-0812">Transmembrane</keyword>
<name>A0A542ZSM3_9ACTN</name>
<evidence type="ECO:0000259" key="4">
    <source>
        <dbReference type="Pfam" id="PF00501"/>
    </source>
</evidence>
<dbReference type="PANTHER" id="PTHR43201">
    <property type="entry name" value="ACYL-COA SYNTHETASE"/>
    <property type="match status" value="1"/>
</dbReference>
<dbReference type="SUPFAM" id="SSF56801">
    <property type="entry name" value="Acetyl-CoA synthetase-like"/>
    <property type="match status" value="1"/>
</dbReference>
<feature type="domain" description="AMP-dependent synthetase/ligase" evidence="4">
    <location>
        <begin position="41"/>
        <end position="393"/>
    </location>
</feature>
<evidence type="ECO:0000256" key="1">
    <source>
        <dbReference type="ARBA" id="ARBA00006432"/>
    </source>
</evidence>
<keyword evidence="3" id="KW-1133">Transmembrane helix</keyword>
<organism evidence="6 7">
    <name type="scientific">Propioniferax innocua</name>
    <dbReference type="NCBI Taxonomy" id="1753"/>
    <lineage>
        <taxon>Bacteria</taxon>
        <taxon>Bacillati</taxon>
        <taxon>Actinomycetota</taxon>
        <taxon>Actinomycetes</taxon>
        <taxon>Propionibacteriales</taxon>
        <taxon>Propionibacteriaceae</taxon>
        <taxon>Propioniferax</taxon>
    </lineage>
</organism>
<dbReference type="Gene3D" id="3.40.50.12780">
    <property type="entry name" value="N-terminal domain of ligase-like"/>
    <property type="match status" value="1"/>
</dbReference>
<evidence type="ECO:0000256" key="2">
    <source>
        <dbReference type="ARBA" id="ARBA00022598"/>
    </source>
</evidence>
<dbReference type="InterPro" id="IPR020845">
    <property type="entry name" value="AMP-binding_CS"/>
</dbReference>
<comment type="caution">
    <text evidence="6">The sequence shown here is derived from an EMBL/GenBank/DDBJ whole genome shotgun (WGS) entry which is preliminary data.</text>
</comment>
<dbReference type="PANTHER" id="PTHR43201:SF5">
    <property type="entry name" value="MEDIUM-CHAIN ACYL-COA LIGASE ACSF2, MITOCHONDRIAL"/>
    <property type="match status" value="1"/>
</dbReference>
<dbReference type="Pfam" id="PF13193">
    <property type="entry name" value="AMP-binding_C"/>
    <property type="match status" value="1"/>
</dbReference>
<gene>
    <name evidence="6" type="ORF">FB460_1161</name>
</gene>
<dbReference type="PROSITE" id="PS00455">
    <property type="entry name" value="AMP_BINDING"/>
    <property type="match status" value="1"/>
</dbReference>
<sequence>MLTGEALWDSKTCRGLVTKEVDGVPLRVYTDAPVSLYDSLAKTARRQPDDVALVADDGVRVTFATLRALVDQAAASLARVIRPGQRVALLLDTSIEFAVAVYAVNKCAAVVVPVPSKHRESEIEALLRRSEPSLLIVERRFESLALIEAAPLVWFAEDRAEGYGFRRWPLAELPVSGPDPDEGADCILMYTSGTTSRSKGVCLTNRNVGHAIVAYQRIFELDSNDSSIIPVPIYHITGMVALLGLFVHVGGTLYLHRRFNAKRVLETVRDEGLTMIHASPTVFALLLAERGAFSALPTLRIMACGAAHMPVGRIQALHEWLPTMSFRTIYGLTETSSPGVVFPCDAATSVHRGASGRPIPGLDVMVRTEDGTDAPVGERGEVWVRGTNVLRCYDPPTEELESDGWLNTHDVGYINEDGYLFIVDRTKDMINRGGEKVWTIDVEEALRQVPGVVDAAVVGIPSEIYGEEVAAFVETEDGRPVPETVIDAELERLLAHYENPTRLVFGEQLPLTANMKIDKAEVRRRFAEQSNSEGARVSV</sequence>
<dbReference type="InterPro" id="IPR000873">
    <property type="entry name" value="AMP-dep_synth/lig_dom"/>
</dbReference>
<feature type="domain" description="AMP-binding enzyme C-terminal" evidence="5">
    <location>
        <begin position="442"/>
        <end position="516"/>
    </location>
</feature>
<proteinExistence type="inferred from homology"/>
<keyword evidence="2" id="KW-0436">Ligase</keyword>
<feature type="transmembrane region" description="Helical" evidence="3">
    <location>
        <begin position="233"/>
        <end position="255"/>
    </location>
</feature>
<dbReference type="InterPro" id="IPR042099">
    <property type="entry name" value="ANL_N_sf"/>
</dbReference>
<accession>A0A542ZSM3</accession>